<evidence type="ECO:0000313" key="2">
    <source>
        <dbReference type="Proteomes" id="UP000004931"/>
    </source>
</evidence>
<comment type="caution">
    <text evidence="1">The sequence shown here is derived from an EMBL/GenBank/DDBJ whole genome shotgun (WGS) entry which is preliminary data.</text>
</comment>
<proteinExistence type="predicted"/>
<name>A0YGL2_9GAMM</name>
<dbReference type="AlphaFoldDB" id="A0YGL2"/>
<keyword evidence="2" id="KW-1185">Reference proteome</keyword>
<protein>
    <recommendedName>
        <fullName evidence="3">Phasin domain-containing protein</fullName>
    </recommendedName>
</protein>
<reference evidence="1 2" key="1">
    <citation type="journal article" date="2010" name="J. Bacteriol.">
        <title>Genome sequence of the oligotrophic marine Gammaproteobacterium HTCC2143, isolated from the Oregon Coast.</title>
        <authorList>
            <person name="Oh H.M."/>
            <person name="Kang I."/>
            <person name="Ferriera S."/>
            <person name="Giovannoni S.J."/>
            <person name="Cho J.C."/>
        </authorList>
    </citation>
    <scope>NUCLEOTIDE SEQUENCE [LARGE SCALE GENOMIC DNA]</scope>
    <source>
        <strain evidence="1 2">HTCC2143</strain>
    </source>
</reference>
<organism evidence="1 2">
    <name type="scientific">marine gamma proteobacterium HTCC2143</name>
    <dbReference type="NCBI Taxonomy" id="247633"/>
    <lineage>
        <taxon>Bacteria</taxon>
        <taxon>Pseudomonadati</taxon>
        <taxon>Pseudomonadota</taxon>
        <taxon>Gammaproteobacteria</taxon>
        <taxon>Cellvibrionales</taxon>
        <taxon>Spongiibacteraceae</taxon>
        <taxon>BD1-7 clade</taxon>
    </lineage>
</organism>
<dbReference type="EMBL" id="AAVT01000011">
    <property type="protein sequence ID" value="EAW30053.1"/>
    <property type="molecule type" value="Genomic_DNA"/>
</dbReference>
<dbReference type="OrthoDB" id="9867377at2"/>
<sequence>MSELDKVKAMLEKTVASNSKAFELQTSFYQTFTRRQTEAWAQLADARIGSLKDIASSSSIEEALSKNGDFERQTKEGFETLHQANVKAFEEFTSSLKDLYTR</sequence>
<accession>A0YGL2</accession>
<evidence type="ECO:0000313" key="1">
    <source>
        <dbReference type="EMBL" id="EAW30053.1"/>
    </source>
</evidence>
<gene>
    <name evidence="1" type="ORF">GP2143_01370</name>
</gene>
<dbReference type="Proteomes" id="UP000004931">
    <property type="component" value="Unassembled WGS sequence"/>
</dbReference>
<evidence type="ECO:0008006" key="3">
    <source>
        <dbReference type="Google" id="ProtNLM"/>
    </source>
</evidence>